<dbReference type="Proteomes" id="UP000515204">
    <property type="component" value="Unplaced"/>
</dbReference>
<dbReference type="GO" id="GO:0004337">
    <property type="term" value="F:(2E,6E)-farnesyl diphosphate synthase activity"/>
    <property type="evidence" value="ECO:0007669"/>
    <property type="project" value="TreeGrafter"/>
</dbReference>
<evidence type="ECO:0000256" key="1">
    <source>
        <dbReference type="ARBA" id="ARBA00001946"/>
    </source>
</evidence>
<dbReference type="Pfam" id="PF00348">
    <property type="entry name" value="polyprenyl_synt"/>
    <property type="match status" value="1"/>
</dbReference>
<dbReference type="SUPFAM" id="SSF48576">
    <property type="entry name" value="Terpenoid synthases"/>
    <property type="match status" value="1"/>
</dbReference>
<evidence type="ECO:0000256" key="9">
    <source>
        <dbReference type="RuleBase" id="RU004466"/>
    </source>
</evidence>
<evidence type="ECO:0000256" key="7">
    <source>
        <dbReference type="ARBA" id="ARBA00033740"/>
    </source>
</evidence>
<dbReference type="CDD" id="cd00685">
    <property type="entry name" value="Trans_IPPS_HT"/>
    <property type="match status" value="1"/>
</dbReference>
<dbReference type="InterPro" id="IPR008949">
    <property type="entry name" value="Isoprenoid_synthase_dom_sf"/>
</dbReference>
<evidence type="ECO:0000256" key="5">
    <source>
        <dbReference type="ARBA" id="ARBA00022842"/>
    </source>
</evidence>
<evidence type="ECO:0000256" key="2">
    <source>
        <dbReference type="ARBA" id="ARBA00006706"/>
    </source>
</evidence>
<reference evidence="11" key="1">
    <citation type="submission" date="2025-08" db="UniProtKB">
        <authorList>
            <consortium name="RefSeq"/>
        </authorList>
    </citation>
    <scope>IDENTIFICATION</scope>
</reference>
<dbReference type="FunFam" id="1.10.600.10:FF:000021">
    <property type="entry name" value="Farnesyl pyrophosphate synthase"/>
    <property type="match status" value="1"/>
</dbReference>
<keyword evidence="4" id="KW-0479">Metal-binding</keyword>
<dbReference type="GO" id="GO:0046872">
    <property type="term" value="F:metal ion binding"/>
    <property type="evidence" value="ECO:0007669"/>
    <property type="project" value="UniProtKB-KW"/>
</dbReference>
<dbReference type="GO" id="GO:0005737">
    <property type="term" value="C:cytoplasm"/>
    <property type="evidence" value="ECO:0007669"/>
    <property type="project" value="TreeGrafter"/>
</dbReference>
<evidence type="ECO:0000256" key="8">
    <source>
        <dbReference type="ARBA" id="ARBA00034546"/>
    </source>
</evidence>
<dbReference type="GO" id="GO:0004161">
    <property type="term" value="F:dimethylallyltranstransferase activity"/>
    <property type="evidence" value="ECO:0007669"/>
    <property type="project" value="TreeGrafter"/>
</dbReference>
<dbReference type="SFLD" id="SFLDS00005">
    <property type="entry name" value="Isoprenoid_Synthase_Type_I"/>
    <property type="match status" value="1"/>
</dbReference>
<name>A0A6P3XD82_DINQU</name>
<dbReference type="InterPro" id="IPR039702">
    <property type="entry name" value="FPS1-like"/>
</dbReference>
<evidence type="ECO:0000313" key="10">
    <source>
        <dbReference type="Proteomes" id="UP000515204"/>
    </source>
</evidence>
<dbReference type="GeneID" id="106745247"/>
<dbReference type="Gene3D" id="1.10.600.10">
    <property type="entry name" value="Farnesyl Diphosphate Synthase"/>
    <property type="match status" value="1"/>
</dbReference>
<keyword evidence="10" id="KW-1185">Reference proteome</keyword>
<dbReference type="PROSITE" id="PS00444">
    <property type="entry name" value="POLYPRENYL_SYNTHASE_2"/>
    <property type="match status" value="1"/>
</dbReference>
<comment type="similarity">
    <text evidence="2 9">Belongs to the FPP/GGPP synthase family.</text>
</comment>
<dbReference type="PANTHER" id="PTHR11525">
    <property type="entry name" value="FARNESYL-PYROPHOSPHATE SYNTHETASE"/>
    <property type="match status" value="1"/>
</dbReference>
<dbReference type="AlphaFoldDB" id="A0A6P3XD82"/>
<keyword evidence="6" id="KW-0414">Isoprene biosynthesis</keyword>
<evidence type="ECO:0000256" key="6">
    <source>
        <dbReference type="ARBA" id="ARBA00023229"/>
    </source>
</evidence>
<dbReference type="RefSeq" id="XP_014476182.1">
    <property type="nucleotide sequence ID" value="XM_014620696.1"/>
</dbReference>
<comment type="cofactor">
    <cofactor evidence="1">
        <name>Mg(2+)</name>
        <dbReference type="ChEBI" id="CHEBI:18420"/>
    </cofactor>
</comment>
<keyword evidence="3 9" id="KW-0808">Transferase</keyword>
<dbReference type="InterPro" id="IPR033749">
    <property type="entry name" value="Polyprenyl_synt_CS"/>
</dbReference>
<evidence type="ECO:0000313" key="11">
    <source>
        <dbReference type="RefSeq" id="XP_014476182.1"/>
    </source>
</evidence>
<protein>
    <recommendedName>
        <fullName evidence="8">Farnesyl pyrophosphate synthase</fullName>
    </recommendedName>
</protein>
<dbReference type="OrthoDB" id="10257492at2759"/>
<evidence type="ECO:0000256" key="4">
    <source>
        <dbReference type="ARBA" id="ARBA00022723"/>
    </source>
</evidence>
<evidence type="ECO:0000256" key="3">
    <source>
        <dbReference type="ARBA" id="ARBA00022679"/>
    </source>
</evidence>
<dbReference type="InterPro" id="IPR000092">
    <property type="entry name" value="Polyprenyl_synt"/>
</dbReference>
<dbReference type="SFLD" id="SFLDG01017">
    <property type="entry name" value="Polyprenyl_Transferase_Like"/>
    <property type="match status" value="1"/>
</dbReference>
<dbReference type="GO" id="GO:0045337">
    <property type="term" value="P:farnesyl diphosphate biosynthetic process"/>
    <property type="evidence" value="ECO:0007669"/>
    <property type="project" value="TreeGrafter"/>
</dbReference>
<proteinExistence type="inferred from homology"/>
<dbReference type="GO" id="GO:0042811">
    <property type="term" value="P:pheromone biosynthetic process"/>
    <property type="evidence" value="ECO:0007669"/>
    <property type="project" value="UniProtKB-ARBA"/>
</dbReference>
<dbReference type="KEGG" id="dqu:106745247"/>
<accession>A0A6P3XD82</accession>
<organism evidence="10 11">
    <name type="scientific">Dinoponera quadriceps</name>
    <name type="common">South American ant</name>
    <dbReference type="NCBI Taxonomy" id="609295"/>
    <lineage>
        <taxon>Eukaryota</taxon>
        <taxon>Metazoa</taxon>
        <taxon>Ecdysozoa</taxon>
        <taxon>Arthropoda</taxon>
        <taxon>Hexapoda</taxon>
        <taxon>Insecta</taxon>
        <taxon>Pterygota</taxon>
        <taxon>Neoptera</taxon>
        <taxon>Endopterygota</taxon>
        <taxon>Hymenoptera</taxon>
        <taxon>Apocrita</taxon>
        <taxon>Aculeata</taxon>
        <taxon>Formicoidea</taxon>
        <taxon>Formicidae</taxon>
        <taxon>Ponerinae</taxon>
        <taxon>Ponerini</taxon>
        <taxon>Dinoponera</taxon>
    </lineage>
</organism>
<sequence length="414" mass="47752">MSSVARNRLLSALGVARRHVAVVAAAERAHVATDVQHRACSTHERNVTYRRTLNYSLRTAHSITQPTWVTNKDESRELMAVWPDIVRDITEASQHLDIPNISKWIAKVLQYNVPGGKKTRGLALVYAYKMLAPNDQITQENIRLVRILAWCVELVHAFLLVIDDIQDQSLFRRNQPCWYLHNDIGLAAINDGIMIESIMYQLLRKHFSGKDCYIDLLETFQDIILKTIMGQSLDLQSTNFGKMPNLNLFTMDRYNSIANYKSSYYTFILPITAAMHFAGIKDREMLRQAKTILLEMGHFFQVQDDYLDCYGKLEVIGKVGSDIEEGKCTWLAVVALQRVTLEQRKILEECYGCSDPEKIKRVKQLYNDLGLPNMYSIYEEETYNLLNTHIQQISRGLPHGLFLKILEKIYRRQS</sequence>
<comment type="pathway">
    <text evidence="7">Pheromone biosynthesis.</text>
</comment>
<keyword evidence="5" id="KW-0460">Magnesium</keyword>
<dbReference type="PANTHER" id="PTHR11525:SF0">
    <property type="entry name" value="FARNESYL PYROPHOSPHATE SYNTHASE"/>
    <property type="match status" value="1"/>
</dbReference>
<gene>
    <name evidence="11" type="primary">LOC106745247</name>
</gene>